<dbReference type="RefSeq" id="WP_260074447.1">
    <property type="nucleotide sequence ID" value="NZ_JALXMO010000106.1"/>
</dbReference>
<gene>
    <name evidence="2" type="ORF">M3B43_12435</name>
</gene>
<reference evidence="2 3" key="1">
    <citation type="submission" date="2022-04" db="EMBL/GenBank/DDBJ databases">
        <title>Human microbiome associated bacterial genomes.</title>
        <authorList>
            <person name="Sandstrom S."/>
            <person name="Salamzade R."/>
            <person name="Kalan L.R."/>
        </authorList>
    </citation>
    <scope>NUCLEOTIDE SEQUENCE [LARGE SCALE GENOMIC DNA]</scope>
    <source>
        <strain evidence="3">p3-SID767</strain>
    </source>
</reference>
<keyword evidence="1" id="KW-0472">Membrane</keyword>
<keyword evidence="1" id="KW-0812">Transmembrane</keyword>
<evidence type="ECO:0000256" key="1">
    <source>
        <dbReference type="SAM" id="Phobius"/>
    </source>
</evidence>
<comment type="caution">
    <text evidence="2">The sequence shown here is derived from an EMBL/GenBank/DDBJ whole genome shotgun (WGS) entry which is preliminary data.</text>
</comment>
<dbReference type="EMBL" id="JALXMO010000106">
    <property type="protein sequence ID" value="MCT1608096.1"/>
    <property type="molecule type" value="Genomic_DNA"/>
</dbReference>
<evidence type="ECO:0000313" key="3">
    <source>
        <dbReference type="Proteomes" id="UP001205046"/>
    </source>
</evidence>
<organism evidence="2 3">
    <name type="scientific">Nesterenkonia massiliensis</name>
    <dbReference type="NCBI Taxonomy" id="1232429"/>
    <lineage>
        <taxon>Bacteria</taxon>
        <taxon>Bacillati</taxon>
        <taxon>Actinomycetota</taxon>
        <taxon>Actinomycetes</taxon>
        <taxon>Micrococcales</taxon>
        <taxon>Micrococcaceae</taxon>
        <taxon>Nesterenkonia</taxon>
    </lineage>
</organism>
<accession>A0ABT2HTV0</accession>
<name>A0ABT2HTV0_9MICC</name>
<feature type="transmembrane region" description="Helical" evidence="1">
    <location>
        <begin position="60"/>
        <end position="81"/>
    </location>
</feature>
<feature type="transmembrane region" description="Helical" evidence="1">
    <location>
        <begin position="12"/>
        <end position="31"/>
    </location>
</feature>
<sequence>MGYGFDESRLILTVPAGLAGALLVFFGTGSLTEGWRTLKNEFDAASLYGWSARDALGRRLLWPLLGTGLLSGIGVVLAGSFHRELLSGALWVAAVSLLA</sequence>
<protein>
    <submittedName>
        <fullName evidence="2">Uncharacterized protein</fullName>
    </submittedName>
</protein>
<keyword evidence="3" id="KW-1185">Reference proteome</keyword>
<evidence type="ECO:0000313" key="2">
    <source>
        <dbReference type="EMBL" id="MCT1608096.1"/>
    </source>
</evidence>
<feature type="non-terminal residue" evidence="2">
    <location>
        <position position="99"/>
    </location>
</feature>
<proteinExistence type="predicted"/>
<keyword evidence="1" id="KW-1133">Transmembrane helix</keyword>
<dbReference type="Proteomes" id="UP001205046">
    <property type="component" value="Unassembled WGS sequence"/>
</dbReference>